<protein>
    <recommendedName>
        <fullName evidence="3">C2 domain-containing protein</fullName>
    </recommendedName>
</protein>
<dbReference type="OrthoDB" id="270970at2759"/>
<proteinExistence type="predicted"/>
<accession>A0A8J4RRE7</accession>
<evidence type="ECO:0008006" key="3">
    <source>
        <dbReference type="Google" id="ProtNLM"/>
    </source>
</evidence>
<evidence type="ECO:0000313" key="2">
    <source>
        <dbReference type="Proteomes" id="UP000737018"/>
    </source>
</evidence>
<comment type="caution">
    <text evidence="1">The sequence shown here is derived from an EMBL/GenBank/DDBJ whole genome shotgun (WGS) entry which is preliminary data.</text>
</comment>
<keyword evidence="2" id="KW-1185">Reference proteome</keyword>
<evidence type="ECO:0000313" key="1">
    <source>
        <dbReference type="EMBL" id="KAF3970082.1"/>
    </source>
</evidence>
<sequence>MNTPIFGITSISVHRLNLKGNGVSCFSKNQGLRAVVSIPGSDQSVRQKTPIDKNGDTDAMFNFDEHFFTINPNVKQDVVIKLKENRFLCGKDIGQVRLSINELLKSYEKGENQVRCYLAPHGEKLKGELNIMYEFRYQISYTGPGDGDGAVTVGAYHCPTAPESSGGVPPAAAAPPRTSSRFGNVAACIGAVAAVGNALVGCFANCGGINC</sequence>
<dbReference type="PANTHER" id="PTHR32246">
    <property type="entry name" value="INGRESSION PROTEIN FIC1"/>
    <property type="match status" value="1"/>
</dbReference>
<dbReference type="AlphaFoldDB" id="A0A8J4RRE7"/>
<organism evidence="1 2">
    <name type="scientific">Castanea mollissima</name>
    <name type="common">Chinese chestnut</name>
    <dbReference type="NCBI Taxonomy" id="60419"/>
    <lineage>
        <taxon>Eukaryota</taxon>
        <taxon>Viridiplantae</taxon>
        <taxon>Streptophyta</taxon>
        <taxon>Embryophyta</taxon>
        <taxon>Tracheophyta</taxon>
        <taxon>Spermatophyta</taxon>
        <taxon>Magnoliopsida</taxon>
        <taxon>eudicotyledons</taxon>
        <taxon>Gunneridae</taxon>
        <taxon>Pentapetalae</taxon>
        <taxon>rosids</taxon>
        <taxon>fabids</taxon>
        <taxon>Fagales</taxon>
        <taxon>Fagaceae</taxon>
        <taxon>Castanea</taxon>
    </lineage>
</organism>
<gene>
    <name evidence="1" type="ORF">CMV_006189</name>
</gene>
<reference evidence="1" key="1">
    <citation type="submission" date="2020-03" db="EMBL/GenBank/DDBJ databases">
        <title>Castanea mollissima Vanexum genome sequencing.</title>
        <authorList>
            <person name="Staton M."/>
        </authorList>
    </citation>
    <scope>NUCLEOTIDE SEQUENCE</scope>
    <source>
        <tissue evidence="1">Leaf</tissue>
    </source>
</reference>
<name>A0A8J4RRE7_9ROSI</name>
<dbReference type="Proteomes" id="UP000737018">
    <property type="component" value="Unassembled WGS sequence"/>
</dbReference>
<dbReference type="EMBL" id="JRKL02000574">
    <property type="protein sequence ID" value="KAF3970082.1"/>
    <property type="molecule type" value="Genomic_DNA"/>
</dbReference>
<dbReference type="SUPFAM" id="SSF49562">
    <property type="entry name" value="C2 domain (Calcium/lipid-binding domain, CaLB)"/>
    <property type="match status" value="1"/>
</dbReference>
<dbReference type="PANTHER" id="PTHR32246:SF173">
    <property type="entry name" value="C2 DOMAIN-CONTAINING PROTEIN"/>
    <property type="match status" value="1"/>
</dbReference>
<dbReference type="InterPro" id="IPR035892">
    <property type="entry name" value="C2_domain_sf"/>
</dbReference>